<dbReference type="InterPro" id="IPR006539">
    <property type="entry name" value="P-type_ATPase_IV"/>
</dbReference>
<keyword evidence="7 14" id="KW-0067">ATP-binding</keyword>
<feature type="binding site" evidence="15">
    <location>
        <position position="855"/>
    </location>
    <ligand>
        <name>Mg(2+)</name>
        <dbReference type="ChEBI" id="CHEBI:18420"/>
    </ligand>
</feature>
<keyword evidence="5 15" id="KW-0479">Metal-binding</keyword>
<feature type="region of interest" description="Disordered" evidence="17">
    <location>
        <begin position="25"/>
        <end position="65"/>
    </location>
</feature>
<feature type="compositionally biased region" description="Polar residues" evidence="17">
    <location>
        <begin position="127"/>
        <end position="146"/>
    </location>
</feature>
<feature type="binding site" evidence="15">
    <location>
        <position position="853"/>
    </location>
    <ligand>
        <name>Mg(2+)</name>
        <dbReference type="ChEBI" id="CHEBI:18420"/>
    </ligand>
</feature>
<feature type="domain" description="P-type ATPase N-terminal" evidence="18">
    <location>
        <begin position="453"/>
        <end position="506"/>
    </location>
</feature>
<dbReference type="InterPro" id="IPR018303">
    <property type="entry name" value="ATPase_P-typ_P_site"/>
</dbReference>
<evidence type="ECO:0000256" key="13">
    <source>
        <dbReference type="PIRSR" id="PIRSR606539-1"/>
    </source>
</evidence>
<dbReference type="SFLD" id="SFLDG00002">
    <property type="entry name" value="C1.7:_P-type_atpase_like"/>
    <property type="match status" value="1"/>
</dbReference>
<feature type="binding site" evidence="14">
    <location>
        <position position="1303"/>
    </location>
    <ligand>
        <name>ATP</name>
        <dbReference type="ChEBI" id="CHEBI:30616"/>
    </ligand>
</feature>
<dbReference type="GO" id="GO:0005886">
    <property type="term" value="C:plasma membrane"/>
    <property type="evidence" value="ECO:0007669"/>
    <property type="project" value="TreeGrafter"/>
</dbReference>
<name>F4Q3W1_CACFS</name>
<feature type="region of interest" description="Disordered" evidence="17">
    <location>
        <begin position="77"/>
        <end position="146"/>
    </location>
</feature>
<evidence type="ECO:0000256" key="16">
    <source>
        <dbReference type="RuleBase" id="RU362033"/>
    </source>
</evidence>
<feature type="compositionally biased region" description="Polar residues" evidence="17">
    <location>
        <begin position="77"/>
        <end position="89"/>
    </location>
</feature>
<feature type="domain" description="P-type ATPase C-terminal" evidence="19">
    <location>
        <begin position="1325"/>
        <end position="1565"/>
    </location>
</feature>
<evidence type="ECO:0000256" key="12">
    <source>
        <dbReference type="ARBA" id="ARBA00034036"/>
    </source>
</evidence>
<keyword evidence="9 16" id="KW-1278">Translocase</keyword>
<keyword evidence="4 16" id="KW-0812">Transmembrane</keyword>
<feature type="transmembrane region" description="Helical" evidence="16">
    <location>
        <begin position="1534"/>
        <end position="1562"/>
    </location>
</feature>
<feature type="transmembrane region" description="Helical" evidence="16">
    <location>
        <begin position="274"/>
        <end position="298"/>
    </location>
</feature>
<feature type="transmembrane region" description="Helical" evidence="16">
    <location>
        <begin position="482"/>
        <end position="498"/>
    </location>
</feature>
<feature type="transmembrane region" description="Helical" evidence="16">
    <location>
        <begin position="1473"/>
        <end position="1493"/>
    </location>
</feature>
<keyword evidence="11 16" id="KW-0472">Membrane</keyword>
<feature type="binding site" evidence="14">
    <location>
        <position position="1144"/>
    </location>
    <ligand>
        <name>ATP</name>
        <dbReference type="ChEBI" id="CHEBI:30616"/>
    </ligand>
</feature>
<dbReference type="InterPro" id="IPR023299">
    <property type="entry name" value="ATPase_P-typ_cyto_dom_N"/>
</dbReference>
<reference evidence="21" key="1">
    <citation type="journal article" date="2011" name="Genome Res.">
        <title>Phylogeny-wide analysis of social amoeba genomes highlights ancient origins for complex intercellular communication.</title>
        <authorList>
            <person name="Heidel A.J."/>
            <person name="Lawal H.M."/>
            <person name="Felder M."/>
            <person name="Schilde C."/>
            <person name="Helps N.R."/>
            <person name="Tunggal B."/>
            <person name="Rivero F."/>
            <person name="John U."/>
            <person name="Schleicher M."/>
            <person name="Eichinger L."/>
            <person name="Platzer M."/>
            <person name="Noegel A.A."/>
            <person name="Schaap P."/>
            <person name="Gloeckner G."/>
        </authorList>
    </citation>
    <scope>NUCLEOTIDE SEQUENCE [LARGE SCALE GENOMIC DNA]</scope>
    <source>
        <strain evidence="21">SH3</strain>
    </source>
</reference>
<evidence type="ECO:0000256" key="3">
    <source>
        <dbReference type="ARBA" id="ARBA00022553"/>
    </source>
</evidence>
<dbReference type="Gene3D" id="2.70.150.10">
    <property type="entry name" value="Calcium-transporting ATPase, cytoplasmic transduction domain A"/>
    <property type="match status" value="1"/>
</dbReference>
<dbReference type="SUPFAM" id="SSF81660">
    <property type="entry name" value="Metal cation-transporting ATPase, ATP-binding domain N"/>
    <property type="match status" value="1"/>
</dbReference>
<dbReference type="Proteomes" id="UP000007797">
    <property type="component" value="Unassembled WGS sequence"/>
</dbReference>
<feature type="transmembrane region" description="Helical" evidence="16">
    <location>
        <begin position="1439"/>
        <end position="1461"/>
    </location>
</feature>
<dbReference type="EC" id="7.6.2.1" evidence="16"/>
<dbReference type="InterPro" id="IPR032631">
    <property type="entry name" value="P-type_ATPase_N"/>
</dbReference>
<evidence type="ECO:0000256" key="7">
    <source>
        <dbReference type="ARBA" id="ARBA00022840"/>
    </source>
</evidence>
<dbReference type="InterPro" id="IPR044492">
    <property type="entry name" value="P_typ_ATPase_HD_dom"/>
</dbReference>
<dbReference type="GeneID" id="14869568"/>
<feature type="binding site" evidence="15">
    <location>
        <position position="1299"/>
    </location>
    <ligand>
        <name>Mg(2+)</name>
        <dbReference type="ChEBI" id="CHEBI:18420"/>
    </ligand>
</feature>
<dbReference type="PRINTS" id="PR00119">
    <property type="entry name" value="CATATPASE"/>
</dbReference>
<feature type="binding site" evidence="14">
    <location>
        <position position="854"/>
    </location>
    <ligand>
        <name>ATP</name>
        <dbReference type="ChEBI" id="CHEBI:30616"/>
    </ligand>
</feature>
<dbReference type="SFLD" id="SFLDS00003">
    <property type="entry name" value="Haloacid_Dehalogenase"/>
    <property type="match status" value="1"/>
</dbReference>
<proteinExistence type="inferred from homology"/>
<dbReference type="GO" id="GO:0000287">
    <property type="term" value="F:magnesium ion binding"/>
    <property type="evidence" value="ECO:0007669"/>
    <property type="project" value="UniProtKB-UniRule"/>
</dbReference>
<feature type="binding site" evidence="14">
    <location>
        <position position="1274"/>
    </location>
    <ligand>
        <name>ATP</name>
        <dbReference type="ChEBI" id="CHEBI:30616"/>
    </ligand>
</feature>
<feature type="binding site" evidence="14">
    <location>
        <position position="1268"/>
    </location>
    <ligand>
        <name>ATP</name>
        <dbReference type="ChEBI" id="CHEBI:30616"/>
    </ligand>
</feature>
<comment type="catalytic activity">
    <reaction evidence="12 16">
        <text>ATP + H2O + phospholipidSide 1 = ADP + phosphate + phospholipidSide 2.</text>
        <dbReference type="EC" id="7.6.2.1"/>
    </reaction>
</comment>
<feature type="transmembrane region" description="Helical" evidence="16">
    <location>
        <begin position="1385"/>
        <end position="1406"/>
    </location>
</feature>
<keyword evidence="10 16" id="KW-1133">Transmembrane helix</keyword>
<dbReference type="InterPro" id="IPR032630">
    <property type="entry name" value="P_typ_ATPase_c"/>
</dbReference>
<feature type="binding site" evidence="14">
    <location>
        <position position="1302"/>
    </location>
    <ligand>
        <name>ATP</name>
        <dbReference type="ChEBI" id="CHEBI:30616"/>
    </ligand>
</feature>
<evidence type="ECO:0000256" key="10">
    <source>
        <dbReference type="ARBA" id="ARBA00022989"/>
    </source>
</evidence>
<dbReference type="NCBIfam" id="TIGR01652">
    <property type="entry name" value="ATPase-Plipid"/>
    <property type="match status" value="1"/>
</dbReference>
<dbReference type="GO" id="GO:0005524">
    <property type="term" value="F:ATP binding"/>
    <property type="evidence" value="ECO:0007669"/>
    <property type="project" value="UniProtKB-UniRule"/>
</dbReference>
<evidence type="ECO:0000256" key="6">
    <source>
        <dbReference type="ARBA" id="ARBA00022741"/>
    </source>
</evidence>
<dbReference type="InterPro" id="IPR008250">
    <property type="entry name" value="ATPase_P-typ_transduc_dom_A_sf"/>
</dbReference>
<dbReference type="STRING" id="1054147.F4Q3W1"/>
<dbReference type="SUPFAM" id="SSF81653">
    <property type="entry name" value="Calcium ATPase, transduction domain A"/>
    <property type="match status" value="1"/>
</dbReference>
<keyword evidence="6 14" id="KW-0547">Nucleotide-binding</keyword>
<evidence type="ECO:0000313" key="20">
    <source>
        <dbReference type="EMBL" id="EGG17717.1"/>
    </source>
</evidence>
<sequence>MSNFKGAHEGSYLLDSTGGVGAVITTNNDNTSNNTTISSPSSSSSDSTTSTTTTTTTTGSIQYHSHSPKLFESPAMLSNQRSQMSSSNPLLVGVGYENPQETEYGDDPLPTLTKNNQHNNNSHHSHITNGLRNRLHNSTDNYNLQQQLPPSAHISSLSSSTVLTSVPLNSPNLKNQPPTSTYIHPPHSSQIPDTYLSILGASHGAVIKKKRAAVALKDGRKWLTYIIIIQTVGNLIRALPIFILERYYVMLLIFIQALFLILGSYGVKRLKKYLILLYTIGCFGTTVMDLIITFTYAHHQNQRPFNEAQVAFWSYVLFVALLCTLNITGGIVLGLKMFVSLHTLSEKSHSGLVLLAANMVGSFEGQDDEDAPQTTNGGGGSSSSEEKSKKANRAILYYGSDVEKAKATMASYSVGISWYESIKTRFLQLFQFSGSTQGHPLSAISLDFNSHVKPFASNEVITSKYNVITFFPKVIFYQFSRLANLYTLCIVILCMFSFSPVGPISSVTPLLVVISVSCFKELVEDIKRHRQDKEINNRLARIYRPPQPFSDRDDVSLLSSQPSHPTRGDFESASWKDIRVGDIILVKDGELLPADIICLSTSRNDGRTYLETANLDGETNLKLKTNIQKCGWIKNAEDLDKFSCKVDYEGPNNDIYGFEGVLTILKGAPEPSTNNLLHSTISGATNYVPVSIEQFLLRGTKLRNTEWVIGIVTYTGVDTKVEMNSTKSSQKRSSVERSVNNKLLMLFLLQTLICITCSIGHNRWHLEDDKEAKPWYIGNTNTENDFIYVSYVILYNTLIPLSMYVSMEVIRVSNAHFIDSDLEMYDATSDTPAQARNTNINEELGQIQYLFSDKTGTLTCNEMVFNRCTIGGKIYGPNDISTHILKDLQSTGVTPDGEDNGLVIHDNMDAGSDPISIYLKEFLICLAICNTVVIEKNHKESGADLDYVPTKAIPKYQASSPDEEALTIAAARFGVILKSREDNIITISYYGKEERYELLNTLEFNSYRKRMSVIVRTESGQIRLYTKGADNVILERSDRASPMPFDMHAVTEAHLSQFATCGLRTLCMAMSILDTDHYIAWSKKYDEAAVSLSKRAEKIDQAAELIEKNLVLLGATGIEDRLQDNVPETIQSLREAGIKVWVLTGDKQETAISIATSSSVLSIGMELIILNESSKEGLMKRLLDLVHQKRLVSFNDSRKWGPDWIQRLARKLKLEPSDAPSILNRTTEKQIPIALVIDGSTLQLALDKDLRYHFLQVAKSCESVVCCRCSPSQKAKVVKLVSERSFLFGDGAITMSIGDGANDVPMIQKAHVGVGISGREGMQAVLASDFAIAQFQMLRRLLFVHGHRSYKRMTKLILYSFAKNIALSISQFWFGFFSAFSGQMIYFDFLFTLYNALFTSLPVLMLGTFDQDASDEELISKAYKYRISQSNKPFSTRQFFWWVFVGMWQSAIIFFVTFFALQSATIEGGKTLGLWSFGTAAYLYLILTVNLQISFVTRYWTRNNIWATAISVIASIVFVIIYSVVYWIEPEAQYIIFELFTVPYFWLLYIIVPCISLLPFVIVHINGWMFSHDEDHYYGEKDGFIALDDSSRH</sequence>
<evidence type="ECO:0000313" key="21">
    <source>
        <dbReference type="Proteomes" id="UP000007797"/>
    </source>
</evidence>
<feature type="transmembrane region" description="Helical" evidence="16">
    <location>
        <begin position="222"/>
        <end position="242"/>
    </location>
</feature>
<feature type="binding site" evidence="14">
    <location>
        <position position="1004"/>
    </location>
    <ligand>
        <name>ATP</name>
        <dbReference type="ChEBI" id="CHEBI:30616"/>
    </ligand>
</feature>
<feature type="transmembrane region" description="Helical" evidence="16">
    <location>
        <begin position="248"/>
        <end position="267"/>
    </location>
</feature>
<evidence type="ECO:0000256" key="8">
    <source>
        <dbReference type="ARBA" id="ARBA00022842"/>
    </source>
</evidence>
<evidence type="ECO:0000256" key="17">
    <source>
        <dbReference type="SAM" id="MobiDB-lite"/>
    </source>
</evidence>
<dbReference type="GO" id="GO:0045332">
    <property type="term" value="P:phospholipid translocation"/>
    <property type="evidence" value="ECO:0007669"/>
    <property type="project" value="TreeGrafter"/>
</dbReference>
<dbReference type="PROSITE" id="PS00154">
    <property type="entry name" value="ATPASE_E1_E2"/>
    <property type="match status" value="1"/>
</dbReference>
<feature type="binding site" evidence="14">
    <location>
        <position position="855"/>
    </location>
    <ligand>
        <name>ATP</name>
        <dbReference type="ChEBI" id="CHEBI:30616"/>
    </ligand>
</feature>
<dbReference type="InterPro" id="IPR001757">
    <property type="entry name" value="P_typ_ATPase"/>
</dbReference>
<evidence type="ECO:0000256" key="14">
    <source>
        <dbReference type="PIRSR" id="PIRSR606539-2"/>
    </source>
</evidence>
<protein>
    <recommendedName>
        <fullName evidence="16">Phospholipid-transporting ATPase</fullName>
        <ecNumber evidence="16">7.6.2.1</ecNumber>
    </recommendedName>
</protein>
<dbReference type="Pfam" id="PF16212">
    <property type="entry name" value="PhoLip_ATPase_C"/>
    <property type="match status" value="1"/>
</dbReference>
<evidence type="ECO:0000256" key="2">
    <source>
        <dbReference type="ARBA" id="ARBA00008109"/>
    </source>
</evidence>
<dbReference type="FunFam" id="3.40.50.1000:FF:000130">
    <property type="entry name" value="Phospholipid-transporting ATPase"/>
    <property type="match status" value="1"/>
</dbReference>
<evidence type="ECO:0000256" key="11">
    <source>
        <dbReference type="ARBA" id="ARBA00023136"/>
    </source>
</evidence>
<dbReference type="PANTHER" id="PTHR24092:SF216">
    <property type="entry name" value="P-TYPE PHOSPHOLIPID TRANSPORTER"/>
    <property type="match status" value="1"/>
</dbReference>
<feature type="binding site" evidence="14">
    <location>
        <position position="853"/>
    </location>
    <ligand>
        <name>ATP</name>
        <dbReference type="ChEBI" id="CHEBI:30616"/>
    </ligand>
</feature>
<dbReference type="RefSeq" id="XP_004356201.1">
    <property type="nucleotide sequence ID" value="XM_004356148.1"/>
</dbReference>
<feature type="transmembrane region" description="Helical" evidence="16">
    <location>
        <begin position="310"/>
        <end position="335"/>
    </location>
</feature>
<dbReference type="NCBIfam" id="TIGR01494">
    <property type="entry name" value="ATPase_P-type"/>
    <property type="match status" value="1"/>
</dbReference>
<feature type="region of interest" description="Disordered" evidence="17">
    <location>
        <begin position="544"/>
        <end position="570"/>
    </location>
</feature>
<evidence type="ECO:0000256" key="15">
    <source>
        <dbReference type="PIRSR" id="PIRSR606539-3"/>
    </source>
</evidence>
<feature type="binding site" evidence="14">
    <location>
        <position position="1146"/>
    </location>
    <ligand>
        <name>ATP</name>
        <dbReference type="ChEBI" id="CHEBI:30616"/>
    </ligand>
</feature>
<evidence type="ECO:0000256" key="5">
    <source>
        <dbReference type="ARBA" id="ARBA00022723"/>
    </source>
</evidence>
<dbReference type="FunFam" id="3.40.1110.10:FF:000087">
    <property type="entry name" value="Phospholipid-transporting ATPase"/>
    <property type="match status" value="1"/>
</dbReference>
<keyword evidence="8 15" id="KW-0460">Magnesium</keyword>
<dbReference type="Pfam" id="PF16209">
    <property type="entry name" value="PhoLip_ATPase_N"/>
    <property type="match status" value="1"/>
</dbReference>
<comment type="subcellular location">
    <subcellularLocation>
        <location evidence="1 16">Membrane</location>
        <topology evidence="1 16">Multi-pass membrane protein</topology>
    </subcellularLocation>
</comment>
<dbReference type="PANTHER" id="PTHR24092">
    <property type="entry name" value="PROBABLE PHOSPHOLIPID-TRANSPORTING ATPASE"/>
    <property type="match status" value="1"/>
</dbReference>
<feature type="transmembrane region" description="Helical" evidence="16">
    <location>
        <begin position="1505"/>
        <end position="1528"/>
    </location>
</feature>
<dbReference type="InterPro" id="IPR023298">
    <property type="entry name" value="ATPase_P-typ_TM_dom_sf"/>
</dbReference>
<dbReference type="OMA" id="GPNNDIY"/>
<keyword evidence="3" id="KW-0597">Phosphoprotein</keyword>
<dbReference type="KEGG" id="dfa:DFA_08715"/>
<dbReference type="Gene3D" id="3.40.1110.10">
    <property type="entry name" value="Calcium-transporting ATPase, cytoplasmic domain N"/>
    <property type="match status" value="1"/>
</dbReference>
<evidence type="ECO:0000256" key="4">
    <source>
        <dbReference type="ARBA" id="ARBA00022692"/>
    </source>
</evidence>
<keyword evidence="21" id="KW-1185">Reference proteome</keyword>
<accession>F4Q3W1</accession>
<feature type="compositionally biased region" description="Low complexity" evidence="17">
    <location>
        <begin position="25"/>
        <end position="58"/>
    </location>
</feature>
<dbReference type="InterPro" id="IPR036412">
    <property type="entry name" value="HAD-like_sf"/>
</dbReference>
<dbReference type="GO" id="GO:0140326">
    <property type="term" value="F:ATPase-coupled intramembrane lipid transporter activity"/>
    <property type="evidence" value="ECO:0007669"/>
    <property type="project" value="UniProtKB-EC"/>
</dbReference>
<feature type="region of interest" description="Disordered" evidence="17">
    <location>
        <begin position="366"/>
        <end position="387"/>
    </location>
</feature>
<dbReference type="SUPFAM" id="SSF56784">
    <property type="entry name" value="HAD-like"/>
    <property type="match status" value="1"/>
</dbReference>
<organism evidence="20 21">
    <name type="scientific">Cavenderia fasciculata</name>
    <name type="common">Slime mold</name>
    <name type="synonym">Dictyostelium fasciculatum</name>
    <dbReference type="NCBI Taxonomy" id="261658"/>
    <lineage>
        <taxon>Eukaryota</taxon>
        <taxon>Amoebozoa</taxon>
        <taxon>Evosea</taxon>
        <taxon>Eumycetozoa</taxon>
        <taxon>Dictyostelia</taxon>
        <taxon>Acytosteliales</taxon>
        <taxon>Cavenderiaceae</taxon>
        <taxon>Cavenderia</taxon>
    </lineage>
</organism>
<feature type="binding site" evidence="14">
    <location>
        <position position="1027"/>
    </location>
    <ligand>
        <name>ATP</name>
        <dbReference type="ChEBI" id="CHEBI:30616"/>
    </ligand>
</feature>
<feature type="binding site" evidence="14">
    <location>
        <position position="1145"/>
    </location>
    <ligand>
        <name>ATP</name>
        <dbReference type="ChEBI" id="CHEBI:30616"/>
    </ligand>
</feature>
<dbReference type="OrthoDB" id="377733at2759"/>
<evidence type="ECO:0000259" key="18">
    <source>
        <dbReference type="Pfam" id="PF16209"/>
    </source>
</evidence>
<feature type="active site" description="4-aspartylphosphate intermediate" evidence="13">
    <location>
        <position position="853"/>
    </location>
</feature>
<dbReference type="InterPro" id="IPR023214">
    <property type="entry name" value="HAD_sf"/>
</dbReference>
<comment type="similarity">
    <text evidence="2 16">Belongs to the cation transport ATPase (P-type) (TC 3.A.3) family. Type IV subfamily.</text>
</comment>
<dbReference type="GO" id="GO:0016887">
    <property type="term" value="F:ATP hydrolysis activity"/>
    <property type="evidence" value="ECO:0007669"/>
    <property type="project" value="InterPro"/>
</dbReference>
<dbReference type="Pfam" id="PF13246">
    <property type="entry name" value="Cation_ATPase"/>
    <property type="match status" value="1"/>
</dbReference>
<dbReference type="Gene3D" id="3.40.50.1000">
    <property type="entry name" value="HAD superfamily/HAD-like"/>
    <property type="match status" value="1"/>
</dbReference>
<dbReference type="SUPFAM" id="SSF81665">
    <property type="entry name" value="Calcium ATPase, transmembrane domain M"/>
    <property type="match status" value="1"/>
</dbReference>
<dbReference type="EMBL" id="GL883021">
    <property type="protein sequence ID" value="EGG17717.1"/>
    <property type="molecule type" value="Genomic_DNA"/>
</dbReference>
<dbReference type="SFLD" id="SFLDF00027">
    <property type="entry name" value="p-type_atpase"/>
    <property type="match status" value="1"/>
</dbReference>
<evidence type="ECO:0000259" key="19">
    <source>
        <dbReference type="Pfam" id="PF16212"/>
    </source>
</evidence>
<comment type="cofactor">
    <cofactor evidence="15">
        <name>Mg(2+)</name>
        <dbReference type="ChEBI" id="CHEBI:18420"/>
    </cofactor>
</comment>
<feature type="binding site" evidence="15">
    <location>
        <position position="1303"/>
    </location>
    <ligand>
        <name>Mg(2+)</name>
        <dbReference type="ChEBI" id="CHEBI:18420"/>
    </ligand>
</feature>
<feature type="binding site" evidence="14">
    <location>
        <position position="1064"/>
    </location>
    <ligand>
        <name>ATP</name>
        <dbReference type="ChEBI" id="CHEBI:30616"/>
    </ligand>
</feature>
<evidence type="ECO:0000256" key="1">
    <source>
        <dbReference type="ARBA" id="ARBA00004141"/>
    </source>
</evidence>
<gene>
    <name evidence="20" type="ORF">DFA_08715</name>
</gene>
<evidence type="ECO:0000256" key="9">
    <source>
        <dbReference type="ARBA" id="ARBA00022967"/>
    </source>
</evidence>
<feature type="binding site" evidence="14">
    <location>
        <position position="963"/>
    </location>
    <ligand>
        <name>ATP</name>
        <dbReference type="ChEBI" id="CHEBI:30616"/>
    </ligand>
</feature>